<sequence>ALLSRLKNNPTEHLLVALEGIGEFLTSSDVSKFVDPLVRLSCSTSQFANKALDAIELEFLHTPTDLDKEIVKRLISWKDLFQEKNQDERSEIVEQMIKAVYDSDIPF</sequence>
<dbReference type="EMBL" id="BARU01029014">
    <property type="protein sequence ID" value="GAH75924.1"/>
    <property type="molecule type" value="Genomic_DNA"/>
</dbReference>
<protein>
    <submittedName>
        <fullName evidence="1">Uncharacterized protein</fullName>
    </submittedName>
</protein>
<proteinExistence type="predicted"/>
<organism evidence="1">
    <name type="scientific">marine sediment metagenome</name>
    <dbReference type="NCBI Taxonomy" id="412755"/>
    <lineage>
        <taxon>unclassified sequences</taxon>
        <taxon>metagenomes</taxon>
        <taxon>ecological metagenomes</taxon>
    </lineage>
</organism>
<dbReference type="AlphaFoldDB" id="X1JC34"/>
<reference evidence="1" key="1">
    <citation type="journal article" date="2014" name="Front. Microbiol.">
        <title>High frequency of phylogenetically diverse reductive dehalogenase-homologous genes in deep subseafloor sedimentary metagenomes.</title>
        <authorList>
            <person name="Kawai M."/>
            <person name="Futagami T."/>
            <person name="Toyoda A."/>
            <person name="Takaki Y."/>
            <person name="Nishi S."/>
            <person name="Hori S."/>
            <person name="Arai W."/>
            <person name="Tsubouchi T."/>
            <person name="Morono Y."/>
            <person name="Uchiyama I."/>
            <person name="Ito T."/>
            <person name="Fujiyama A."/>
            <person name="Inagaki F."/>
            <person name="Takami H."/>
        </authorList>
    </citation>
    <scope>NUCLEOTIDE SEQUENCE</scope>
    <source>
        <strain evidence="1">Expedition CK06-06</strain>
    </source>
</reference>
<name>X1JC34_9ZZZZ</name>
<evidence type="ECO:0000313" key="1">
    <source>
        <dbReference type="EMBL" id="GAH75924.1"/>
    </source>
</evidence>
<accession>X1JC34</accession>
<gene>
    <name evidence="1" type="ORF">S03H2_46233</name>
</gene>
<comment type="caution">
    <text evidence="1">The sequence shown here is derived from an EMBL/GenBank/DDBJ whole genome shotgun (WGS) entry which is preliminary data.</text>
</comment>
<feature type="non-terminal residue" evidence="1">
    <location>
        <position position="1"/>
    </location>
</feature>